<dbReference type="Proteomes" id="UP000287651">
    <property type="component" value="Unassembled WGS sequence"/>
</dbReference>
<name>A0A427AW01_ENSVE</name>
<gene>
    <name evidence="1" type="ORF">B296_00023305</name>
</gene>
<protein>
    <submittedName>
        <fullName evidence="1">Uncharacterized protein</fullName>
    </submittedName>
</protein>
<proteinExistence type="predicted"/>
<comment type="caution">
    <text evidence="1">The sequence shown here is derived from an EMBL/GenBank/DDBJ whole genome shotgun (WGS) entry which is preliminary data.</text>
</comment>
<reference evidence="1 2" key="1">
    <citation type="journal article" date="2014" name="Agronomy (Basel)">
        <title>A Draft Genome Sequence for Ensete ventricosum, the Drought-Tolerant Tree Against Hunger.</title>
        <authorList>
            <person name="Harrison J."/>
            <person name="Moore K.A."/>
            <person name="Paszkiewicz K."/>
            <person name="Jones T."/>
            <person name="Grant M."/>
            <person name="Ambacheew D."/>
            <person name="Muzemil S."/>
            <person name="Studholme D.J."/>
        </authorList>
    </citation>
    <scope>NUCLEOTIDE SEQUENCE [LARGE SCALE GENOMIC DNA]</scope>
</reference>
<accession>A0A427AW01</accession>
<sequence length="114" mass="12198">MVRFYSCVEARPRRSKGDWEAREHASVESGLKRASDSSFAGSVEESCTKRAPGFGFLGLGFILGALIDESPAADLLVGFRSVRFGEEAGCDGVFLQDAGSFGRAGQEEGCSCEY</sequence>
<evidence type="ECO:0000313" key="2">
    <source>
        <dbReference type="Proteomes" id="UP000287651"/>
    </source>
</evidence>
<organism evidence="1 2">
    <name type="scientific">Ensete ventricosum</name>
    <name type="common">Abyssinian banana</name>
    <name type="synonym">Musa ensete</name>
    <dbReference type="NCBI Taxonomy" id="4639"/>
    <lineage>
        <taxon>Eukaryota</taxon>
        <taxon>Viridiplantae</taxon>
        <taxon>Streptophyta</taxon>
        <taxon>Embryophyta</taxon>
        <taxon>Tracheophyta</taxon>
        <taxon>Spermatophyta</taxon>
        <taxon>Magnoliopsida</taxon>
        <taxon>Liliopsida</taxon>
        <taxon>Zingiberales</taxon>
        <taxon>Musaceae</taxon>
        <taxon>Ensete</taxon>
    </lineage>
</organism>
<evidence type="ECO:0000313" key="1">
    <source>
        <dbReference type="EMBL" id="RRT80444.1"/>
    </source>
</evidence>
<dbReference type="EMBL" id="AMZH03001139">
    <property type="protein sequence ID" value="RRT80444.1"/>
    <property type="molecule type" value="Genomic_DNA"/>
</dbReference>
<dbReference type="AlphaFoldDB" id="A0A427AW01"/>